<feature type="transmembrane region" description="Helical" evidence="11">
    <location>
        <begin position="7"/>
        <end position="29"/>
    </location>
</feature>
<dbReference type="InterPro" id="IPR003660">
    <property type="entry name" value="HAMP_dom"/>
</dbReference>
<keyword evidence="3" id="KW-0145">Chemotaxis</keyword>
<sequence>MGLKQKFLALAGVVGLLMAVMSIIGYYMASSNLQESVETELRATVARDAANLDGWLREKKAVDVSTANTASEMKGDMSRIKTKATMGTIVSDKEILEMSIGLEDGYFGVFYSPDETGKKDPTQRPWYKEAKAAGKTVFTEAYVAASTGKLVVSVATPIKNEGQFIGATCTDIALDVLDKQAEEMKYHGQGIGLIMERSGNILATTGIGEAMKNVKEVDGVGKHFEEMIQNDKGYFELEWNGETQLFAYRTVPTTGWVMAIAVPKSFVFASLNHMKIIYGVLTVVGLLLTMFVFLTFANRITTPISGLEEHATQLANGNLHMDDLPVESADEIGALTQAFNTMSGNLRKLISQMASTSEQVAASSEELTANAQQSAEASVHVAETVGDVSQGMEEQLKDIDAAKKNVDTVFTDITAMADKARVVSNTSTQTADAAQKGSTLMEQAVSRMGHIETSVMSSAEVVKKLGENSQKIGQIVEAISSIAEQTNLLALNAAIEAARAGEHGRGFAVVAEEVRKLAAESQESAEQIKERIASIQKDTAEAVESMEAGTDEVKSGTAAIREVGAQFADILSMVNGINTQMEEINASVRTVTEGAGHIVEAVDSIDIISRKTADSTSSISAATEEQSASNEEIAAASQALAKMAADMQTAIGKFKI</sequence>
<comment type="subcellular location">
    <subcellularLocation>
        <location evidence="1">Cell membrane</location>
        <topology evidence="1">Multi-pass membrane protein</topology>
    </subcellularLocation>
</comment>
<evidence type="ECO:0000256" key="7">
    <source>
        <dbReference type="ARBA" id="ARBA00023224"/>
    </source>
</evidence>
<evidence type="ECO:0000313" key="14">
    <source>
        <dbReference type="EMBL" id="SFI17675.1"/>
    </source>
</evidence>
<dbReference type="InterPro" id="IPR033479">
    <property type="entry name" value="dCache_1"/>
</dbReference>
<dbReference type="PROSITE" id="PS50111">
    <property type="entry name" value="CHEMOTAXIS_TRANSDUC_2"/>
    <property type="match status" value="1"/>
</dbReference>
<keyword evidence="5 11" id="KW-1133">Transmembrane helix</keyword>
<proteinExistence type="inferred from homology"/>
<dbReference type="PROSITE" id="PS50885">
    <property type="entry name" value="HAMP"/>
    <property type="match status" value="1"/>
</dbReference>
<evidence type="ECO:0000259" key="13">
    <source>
        <dbReference type="PROSITE" id="PS50885"/>
    </source>
</evidence>
<evidence type="ECO:0000256" key="6">
    <source>
        <dbReference type="ARBA" id="ARBA00023136"/>
    </source>
</evidence>
<keyword evidence="6 11" id="KW-0472">Membrane</keyword>
<reference evidence="14 15" key="1">
    <citation type="submission" date="2016-10" db="EMBL/GenBank/DDBJ databases">
        <authorList>
            <person name="de Groot N.N."/>
        </authorList>
    </citation>
    <scope>NUCLEOTIDE SEQUENCE [LARGE SCALE GENOMIC DNA]</scope>
    <source>
        <strain evidence="14 15">Z108</strain>
    </source>
</reference>
<dbReference type="Proteomes" id="UP000183639">
    <property type="component" value="Unassembled WGS sequence"/>
</dbReference>
<dbReference type="GO" id="GO:0005886">
    <property type="term" value="C:plasma membrane"/>
    <property type="evidence" value="ECO:0007669"/>
    <property type="project" value="UniProtKB-SubCell"/>
</dbReference>
<keyword evidence="10" id="KW-0175">Coiled coil</keyword>
<keyword evidence="4 11" id="KW-0812">Transmembrane</keyword>
<dbReference type="SUPFAM" id="SSF103190">
    <property type="entry name" value="Sensory domain-like"/>
    <property type="match status" value="1"/>
</dbReference>
<comment type="similarity">
    <text evidence="8">Belongs to the methyl-accepting chemotaxis (MCP) protein family.</text>
</comment>
<dbReference type="Pfam" id="PF00672">
    <property type="entry name" value="HAMP"/>
    <property type="match status" value="1"/>
</dbReference>
<name>A0A1I3G2F5_SELRU</name>
<evidence type="ECO:0000256" key="3">
    <source>
        <dbReference type="ARBA" id="ARBA00022500"/>
    </source>
</evidence>
<evidence type="ECO:0000256" key="1">
    <source>
        <dbReference type="ARBA" id="ARBA00004651"/>
    </source>
</evidence>
<keyword evidence="7 9" id="KW-0807">Transducer</keyword>
<feature type="transmembrane region" description="Helical" evidence="11">
    <location>
        <begin position="276"/>
        <end position="297"/>
    </location>
</feature>
<evidence type="ECO:0000313" key="15">
    <source>
        <dbReference type="Proteomes" id="UP000183639"/>
    </source>
</evidence>
<dbReference type="Pfam" id="PF02743">
    <property type="entry name" value="dCache_1"/>
    <property type="match status" value="1"/>
</dbReference>
<evidence type="ECO:0000256" key="2">
    <source>
        <dbReference type="ARBA" id="ARBA00022475"/>
    </source>
</evidence>
<dbReference type="CDD" id="cd11386">
    <property type="entry name" value="MCP_signal"/>
    <property type="match status" value="1"/>
</dbReference>
<dbReference type="CDD" id="cd06225">
    <property type="entry name" value="HAMP"/>
    <property type="match status" value="1"/>
</dbReference>
<evidence type="ECO:0000256" key="10">
    <source>
        <dbReference type="SAM" id="Coils"/>
    </source>
</evidence>
<dbReference type="Gene3D" id="1.10.287.950">
    <property type="entry name" value="Methyl-accepting chemotaxis protein"/>
    <property type="match status" value="1"/>
</dbReference>
<feature type="coiled-coil region" evidence="10">
    <location>
        <begin position="511"/>
        <end position="538"/>
    </location>
</feature>
<dbReference type="RefSeq" id="WP_075444670.1">
    <property type="nucleotide sequence ID" value="NZ_FOQK01000019.1"/>
</dbReference>
<dbReference type="CDD" id="cd12913">
    <property type="entry name" value="PDC1_MCP_like"/>
    <property type="match status" value="1"/>
</dbReference>
<evidence type="ECO:0000256" key="9">
    <source>
        <dbReference type="PROSITE-ProRule" id="PRU00284"/>
    </source>
</evidence>
<evidence type="ECO:0000256" key="11">
    <source>
        <dbReference type="SAM" id="Phobius"/>
    </source>
</evidence>
<accession>A0A1I3G2F5</accession>
<keyword evidence="2" id="KW-1003">Cell membrane</keyword>
<evidence type="ECO:0000256" key="8">
    <source>
        <dbReference type="ARBA" id="ARBA00029447"/>
    </source>
</evidence>
<feature type="domain" description="HAMP" evidence="13">
    <location>
        <begin position="298"/>
        <end position="351"/>
    </location>
</feature>
<feature type="domain" description="Methyl-accepting transducer" evidence="12">
    <location>
        <begin position="370"/>
        <end position="641"/>
    </location>
</feature>
<dbReference type="InterPro" id="IPR004089">
    <property type="entry name" value="MCPsignal_dom"/>
</dbReference>
<evidence type="ECO:0000256" key="5">
    <source>
        <dbReference type="ARBA" id="ARBA00022989"/>
    </source>
</evidence>
<dbReference type="SMART" id="SM00304">
    <property type="entry name" value="HAMP"/>
    <property type="match status" value="2"/>
</dbReference>
<dbReference type="SMART" id="SM00283">
    <property type="entry name" value="MA"/>
    <property type="match status" value="1"/>
</dbReference>
<dbReference type="GO" id="GO:0007165">
    <property type="term" value="P:signal transduction"/>
    <property type="evidence" value="ECO:0007669"/>
    <property type="project" value="UniProtKB-KW"/>
</dbReference>
<evidence type="ECO:0000256" key="4">
    <source>
        <dbReference type="ARBA" id="ARBA00022692"/>
    </source>
</evidence>
<dbReference type="EMBL" id="FOQK01000019">
    <property type="protein sequence ID" value="SFI17675.1"/>
    <property type="molecule type" value="Genomic_DNA"/>
</dbReference>
<dbReference type="SUPFAM" id="SSF58104">
    <property type="entry name" value="Methyl-accepting chemotaxis protein (MCP) signaling domain"/>
    <property type="match status" value="1"/>
</dbReference>
<dbReference type="PANTHER" id="PTHR32089:SF112">
    <property type="entry name" value="LYSOZYME-LIKE PROTEIN-RELATED"/>
    <property type="match status" value="1"/>
</dbReference>
<protein>
    <submittedName>
        <fullName evidence="14">Methyl-accepting chemotaxis sensory transducer with Cache sensor</fullName>
    </submittedName>
</protein>
<dbReference type="Pfam" id="PF00015">
    <property type="entry name" value="MCPsignal"/>
    <property type="match status" value="1"/>
</dbReference>
<dbReference type="Gene3D" id="1.10.8.500">
    <property type="entry name" value="HAMP domain in histidine kinase"/>
    <property type="match status" value="1"/>
</dbReference>
<organism evidence="14 15">
    <name type="scientific">Selenomonas ruminantium</name>
    <dbReference type="NCBI Taxonomy" id="971"/>
    <lineage>
        <taxon>Bacteria</taxon>
        <taxon>Bacillati</taxon>
        <taxon>Bacillota</taxon>
        <taxon>Negativicutes</taxon>
        <taxon>Selenomonadales</taxon>
        <taxon>Selenomonadaceae</taxon>
        <taxon>Selenomonas</taxon>
    </lineage>
</organism>
<evidence type="ECO:0000259" key="12">
    <source>
        <dbReference type="PROSITE" id="PS50111"/>
    </source>
</evidence>
<dbReference type="PANTHER" id="PTHR32089">
    <property type="entry name" value="METHYL-ACCEPTING CHEMOTAXIS PROTEIN MCPB"/>
    <property type="match status" value="1"/>
</dbReference>
<dbReference type="GO" id="GO:0006935">
    <property type="term" value="P:chemotaxis"/>
    <property type="evidence" value="ECO:0007669"/>
    <property type="project" value="UniProtKB-KW"/>
</dbReference>
<dbReference type="AlphaFoldDB" id="A0A1I3G2F5"/>
<gene>
    <name evidence="14" type="ORF">SAMN04487861_11923</name>
</gene>
<dbReference type="Gene3D" id="3.30.450.20">
    <property type="entry name" value="PAS domain"/>
    <property type="match status" value="2"/>
</dbReference>
<dbReference type="OrthoDB" id="136416at2"/>
<dbReference type="CDD" id="cd12912">
    <property type="entry name" value="PDC2_MCP_like"/>
    <property type="match status" value="1"/>
</dbReference>
<dbReference type="InterPro" id="IPR029151">
    <property type="entry name" value="Sensor-like_sf"/>
</dbReference>